<keyword evidence="2" id="KW-1185">Reference proteome</keyword>
<comment type="caution">
    <text evidence="1">The sequence shown here is derived from an EMBL/GenBank/DDBJ whole genome shotgun (WGS) entry which is preliminary data.</text>
</comment>
<sequence>MQSKHELLMLPSHMRDGGGRKDTLFWEIREIDNIVALNKFLLSVWKRGKEVEGFGFGEW</sequence>
<reference evidence="1 2" key="1">
    <citation type="journal article" date="2021" name="Commun. Biol.">
        <title>The genome of Shorea leprosula (Dipterocarpaceae) highlights the ecological relevance of drought in aseasonal tropical rainforests.</title>
        <authorList>
            <person name="Ng K.K.S."/>
            <person name="Kobayashi M.J."/>
            <person name="Fawcett J.A."/>
            <person name="Hatakeyama M."/>
            <person name="Paape T."/>
            <person name="Ng C.H."/>
            <person name="Ang C.C."/>
            <person name="Tnah L.H."/>
            <person name="Lee C.T."/>
            <person name="Nishiyama T."/>
            <person name="Sese J."/>
            <person name="O'Brien M.J."/>
            <person name="Copetti D."/>
            <person name="Mohd Noor M.I."/>
            <person name="Ong R.C."/>
            <person name="Putra M."/>
            <person name="Sireger I.Z."/>
            <person name="Indrioko S."/>
            <person name="Kosugi Y."/>
            <person name="Izuno A."/>
            <person name="Isagi Y."/>
            <person name="Lee S.L."/>
            <person name="Shimizu K.K."/>
        </authorList>
    </citation>
    <scope>NUCLEOTIDE SEQUENCE [LARGE SCALE GENOMIC DNA]</scope>
    <source>
        <strain evidence="1">214</strain>
    </source>
</reference>
<evidence type="ECO:0000313" key="2">
    <source>
        <dbReference type="Proteomes" id="UP001054252"/>
    </source>
</evidence>
<evidence type="ECO:0000313" key="1">
    <source>
        <dbReference type="EMBL" id="GKV42991.1"/>
    </source>
</evidence>
<proteinExistence type="predicted"/>
<dbReference type="EMBL" id="BPVZ01000164">
    <property type="protein sequence ID" value="GKV42991.1"/>
    <property type="molecule type" value="Genomic_DNA"/>
</dbReference>
<gene>
    <name evidence="1" type="ORF">SLEP1_g50338</name>
</gene>
<name>A0AAV5LZX8_9ROSI</name>
<organism evidence="1 2">
    <name type="scientific">Rubroshorea leprosula</name>
    <dbReference type="NCBI Taxonomy" id="152421"/>
    <lineage>
        <taxon>Eukaryota</taxon>
        <taxon>Viridiplantae</taxon>
        <taxon>Streptophyta</taxon>
        <taxon>Embryophyta</taxon>
        <taxon>Tracheophyta</taxon>
        <taxon>Spermatophyta</taxon>
        <taxon>Magnoliopsida</taxon>
        <taxon>eudicotyledons</taxon>
        <taxon>Gunneridae</taxon>
        <taxon>Pentapetalae</taxon>
        <taxon>rosids</taxon>
        <taxon>malvids</taxon>
        <taxon>Malvales</taxon>
        <taxon>Dipterocarpaceae</taxon>
        <taxon>Rubroshorea</taxon>
    </lineage>
</organism>
<protein>
    <submittedName>
        <fullName evidence="1">Uncharacterized protein</fullName>
    </submittedName>
</protein>
<dbReference type="AlphaFoldDB" id="A0AAV5LZX8"/>
<dbReference type="Proteomes" id="UP001054252">
    <property type="component" value="Unassembled WGS sequence"/>
</dbReference>
<accession>A0AAV5LZX8</accession>